<evidence type="ECO:0000256" key="2">
    <source>
        <dbReference type="ARBA" id="ARBA00008749"/>
    </source>
</evidence>
<keyword evidence="5" id="KW-0276">Fatty acid metabolism</keyword>
<dbReference type="InterPro" id="IPR005804">
    <property type="entry name" value="FA_desaturase_dom"/>
</dbReference>
<feature type="transmembrane region" description="Helical" evidence="12">
    <location>
        <begin position="159"/>
        <end position="186"/>
    </location>
</feature>
<name>A0A1Y1SJ39_9GAMM</name>
<dbReference type="CDD" id="cd03505">
    <property type="entry name" value="Delta9-FADS-like"/>
    <property type="match status" value="1"/>
</dbReference>
<protein>
    <submittedName>
        <fullName evidence="14">Fatty acid desaturase</fullName>
    </submittedName>
</protein>
<evidence type="ECO:0000313" key="15">
    <source>
        <dbReference type="Proteomes" id="UP000192342"/>
    </source>
</evidence>
<evidence type="ECO:0000259" key="13">
    <source>
        <dbReference type="Pfam" id="PF00487"/>
    </source>
</evidence>
<evidence type="ECO:0000256" key="12">
    <source>
        <dbReference type="SAM" id="Phobius"/>
    </source>
</evidence>
<dbReference type="GO" id="GO:0016717">
    <property type="term" value="F:oxidoreductase activity, acting on paired donors, with oxidation of a pair of donors resulting in the reduction of molecular oxygen to two molecules of water"/>
    <property type="evidence" value="ECO:0007669"/>
    <property type="project" value="InterPro"/>
</dbReference>
<accession>A0A1Y1SJ39</accession>
<evidence type="ECO:0000256" key="3">
    <source>
        <dbReference type="ARBA" id="ARBA00022516"/>
    </source>
</evidence>
<keyword evidence="8" id="KW-0408">Iron</keyword>
<dbReference type="STRING" id="1317117.ATO7_06795"/>
<keyword evidence="15" id="KW-1185">Reference proteome</keyword>
<dbReference type="InterPro" id="IPR015876">
    <property type="entry name" value="Acyl-CoA_DS"/>
</dbReference>
<sequence>MTERLKRSVDPSSLPMFSLFIAMHVACFAVFLTGVNPVDIAICLGFFWLRMFGITAGYHRYFAHRAYKTSRVFQFILGFIAQSSLQSGLIWWASKHRDHHKFVDTPKDVHSPREYGFWFAHLGWIFNQKAQHSDYSNVPDLTRYPELVWLDKYHWLPGALFGVAIWMVAGWSGLVIGFCLSTVLLWHATFAINSLAHVYGKQRYLTGDDSRNNWWLALLTLGEGWHNNHHYYMASVRQGFYWWEVDITYYLLKGLQVLGLVHDLKEPPAHVRDGQRKISPEIQERIAGRLAQTFCIDSMVKDLRLRWEEESARGRVAWDEFRQRLSLAIDQAVVEGRESLDQLHLPELPSLDEMRSKAEAMFARSPAMDDIIARARIQLADALNRNLMRTGPLPV</sequence>
<evidence type="ECO:0000256" key="7">
    <source>
        <dbReference type="ARBA" id="ARBA00023002"/>
    </source>
</evidence>
<evidence type="ECO:0000313" key="14">
    <source>
        <dbReference type="EMBL" id="ORE89568.1"/>
    </source>
</evidence>
<evidence type="ECO:0000256" key="4">
    <source>
        <dbReference type="ARBA" id="ARBA00022692"/>
    </source>
</evidence>
<feature type="transmembrane region" description="Helical" evidence="12">
    <location>
        <begin position="72"/>
        <end position="93"/>
    </location>
</feature>
<dbReference type="RefSeq" id="WP_206044815.1">
    <property type="nucleotide sequence ID" value="NZ_AQQV01000001.1"/>
</dbReference>
<evidence type="ECO:0000256" key="1">
    <source>
        <dbReference type="ARBA" id="ARBA00004141"/>
    </source>
</evidence>
<proteinExistence type="inferred from homology"/>
<dbReference type="EMBL" id="AQQV01000001">
    <property type="protein sequence ID" value="ORE89568.1"/>
    <property type="molecule type" value="Genomic_DNA"/>
</dbReference>
<dbReference type="Pfam" id="PF00487">
    <property type="entry name" value="FA_desaturase"/>
    <property type="match status" value="1"/>
</dbReference>
<comment type="caution">
    <text evidence="14">The sequence shown here is derived from an EMBL/GenBank/DDBJ whole genome shotgun (WGS) entry which is preliminary data.</text>
</comment>
<dbReference type="AlphaFoldDB" id="A0A1Y1SJ39"/>
<evidence type="ECO:0000256" key="9">
    <source>
        <dbReference type="ARBA" id="ARBA00023098"/>
    </source>
</evidence>
<keyword evidence="6 12" id="KW-1133">Transmembrane helix</keyword>
<feature type="transmembrane region" description="Helical" evidence="12">
    <location>
        <begin position="12"/>
        <end position="32"/>
    </location>
</feature>
<keyword evidence="11" id="KW-0275">Fatty acid biosynthesis</keyword>
<keyword evidence="3" id="KW-0444">Lipid biosynthesis</keyword>
<keyword evidence="10 12" id="KW-0472">Membrane</keyword>
<dbReference type="PANTHER" id="PTHR11351:SF31">
    <property type="entry name" value="DESATURASE 1, ISOFORM A-RELATED"/>
    <property type="match status" value="1"/>
</dbReference>
<evidence type="ECO:0000256" key="5">
    <source>
        <dbReference type="ARBA" id="ARBA00022832"/>
    </source>
</evidence>
<dbReference type="GO" id="GO:0006633">
    <property type="term" value="P:fatty acid biosynthetic process"/>
    <property type="evidence" value="ECO:0007669"/>
    <property type="project" value="UniProtKB-KW"/>
</dbReference>
<keyword evidence="4 12" id="KW-0812">Transmembrane</keyword>
<keyword evidence="9" id="KW-0443">Lipid metabolism</keyword>
<dbReference type="PANTHER" id="PTHR11351">
    <property type="entry name" value="ACYL-COA DESATURASE"/>
    <property type="match status" value="1"/>
</dbReference>
<organism evidence="14 15">
    <name type="scientific">Oceanococcus atlanticus</name>
    <dbReference type="NCBI Taxonomy" id="1317117"/>
    <lineage>
        <taxon>Bacteria</taxon>
        <taxon>Pseudomonadati</taxon>
        <taxon>Pseudomonadota</taxon>
        <taxon>Gammaproteobacteria</taxon>
        <taxon>Chromatiales</taxon>
        <taxon>Oceanococcaceae</taxon>
        <taxon>Oceanococcus</taxon>
    </lineage>
</organism>
<evidence type="ECO:0000256" key="8">
    <source>
        <dbReference type="ARBA" id="ARBA00023004"/>
    </source>
</evidence>
<evidence type="ECO:0000256" key="11">
    <source>
        <dbReference type="ARBA" id="ARBA00023160"/>
    </source>
</evidence>
<feature type="transmembrane region" description="Helical" evidence="12">
    <location>
        <begin position="38"/>
        <end position="60"/>
    </location>
</feature>
<evidence type="ECO:0000256" key="6">
    <source>
        <dbReference type="ARBA" id="ARBA00022989"/>
    </source>
</evidence>
<comment type="similarity">
    <text evidence="2">Belongs to the fatty acid desaturase type 2 family.</text>
</comment>
<reference evidence="14 15" key="1">
    <citation type="submission" date="2013-04" db="EMBL/GenBank/DDBJ databases">
        <title>Oceanococcus atlanticus 22II-S10r2 Genome Sequencing.</title>
        <authorList>
            <person name="Lai Q."/>
            <person name="Li G."/>
            <person name="Shao Z."/>
        </authorList>
    </citation>
    <scope>NUCLEOTIDE SEQUENCE [LARGE SCALE GENOMIC DNA]</scope>
    <source>
        <strain evidence="14 15">22II-S10r2</strain>
    </source>
</reference>
<dbReference type="PRINTS" id="PR00075">
    <property type="entry name" value="FACDDSATRASE"/>
</dbReference>
<gene>
    <name evidence="14" type="ORF">ATO7_06795</name>
</gene>
<keyword evidence="7" id="KW-0560">Oxidoreductase</keyword>
<feature type="domain" description="Fatty acid desaturase" evidence="13">
    <location>
        <begin position="44"/>
        <end position="245"/>
    </location>
</feature>
<dbReference type="GO" id="GO:0016020">
    <property type="term" value="C:membrane"/>
    <property type="evidence" value="ECO:0007669"/>
    <property type="project" value="UniProtKB-SubCell"/>
</dbReference>
<dbReference type="Proteomes" id="UP000192342">
    <property type="component" value="Unassembled WGS sequence"/>
</dbReference>
<evidence type="ECO:0000256" key="10">
    <source>
        <dbReference type="ARBA" id="ARBA00023136"/>
    </source>
</evidence>
<comment type="subcellular location">
    <subcellularLocation>
        <location evidence="1">Membrane</location>
        <topology evidence="1">Multi-pass membrane protein</topology>
    </subcellularLocation>
</comment>